<dbReference type="SUPFAM" id="SSF51905">
    <property type="entry name" value="FAD/NAD(P)-binding domain"/>
    <property type="match status" value="1"/>
</dbReference>
<evidence type="ECO:0000313" key="7">
    <source>
        <dbReference type="EMBL" id="MBB6254548.1"/>
    </source>
</evidence>
<dbReference type="EMBL" id="JACIIZ010000018">
    <property type="protein sequence ID" value="MBB6254548.1"/>
    <property type="molecule type" value="Genomic_DNA"/>
</dbReference>
<feature type="domain" description="FAD dependent oxidoreductase" evidence="6">
    <location>
        <begin position="43"/>
        <end position="431"/>
    </location>
</feature>
<dbReference type="RefSeq" id="WP_211106551.1">
    <property type="nucleotide sequence ID" value="NZ_JACIIZ010000018.1"/>
</dbReference>
<accession>A0A7X0EF45</accession>
<dbReference type="PANTHER" id="PTHR11985:SF15">
    <property type="entry name" value="GLYCEROL-3-PHOSPHATE DEHYDROGENASE, MITOCHONDRIAL"/>
    <property type="match status" value="1"/>
</dbReference>
<organism evidence="7 8">
    <name type="scientific">Nitrospirillum iridis</name>
    <dbReference type="NCBI Taxonomy" id="765888"/>
    <lineage>
        <taxon>Bacteria</taxon>
        <taxon>Pseudomonadati</taxon>
        <taxon>Pseudomonadota</taxon>
        <taxon>Alphaproteobacteria</taxon>
        <taxon>Rhodospirillales</taxon>
        <taxon>Azospirillaceae</taxon>
        <taxon>Nitrospirillum</taxon>
    </lineage>
</organism>
<keyword evidence="5" id="KW-0560">Oxidoreductase</keyword>
<dbReference type="InterPro" id="IPR036188">
    <property type="entry name" value="FAD/NAD-bd_sf"/>
</dbReference>
<keyword evidence="3" id="KW-0285">Flavoprotein</keyword>
<protein>
    <submittedName>
        <fullName evidence="7">Glycerol-3-phosphate dehydrogenase</fullName>
    </submittedName>
</protein>
<dbReference type="PANTHER" id="PTHR11985">
    <property type="entry name" value="GLYCEROL-3-PHOSPHATE DEHYDROGENASE"/>
    <property type="match status" value="1"/>
</dbReference>
<evidence type="ECO:0000256" key="3">
    <source>
        <dbReference type="ARBA" id="ARBA00022630"/>
    </source>
</evidence>
<evidence type="ECO:0000256" key="1">
    <source>
        <dbReference type="ARBA" id="ARBA00001974"/>
    </source>
</evidence>
<evidence type="ECO:0000256" key="5">
    <source>
        <dbReference type="ARBA" id="ARBA00023002"/>
    </source>
</evidence>
<comment type="caution">
    <text evidence="7">The sequence shown here is derived from an EMBL/GenBank/DDBJ whole genome shotgun (WGS) entry which is preliminary data.</text>
</comment>
<comment type="cofactor">
    <cofactor evidence="1">
        <name>FAD</name>
        <dbReference type="ChEBI" id="CHEBI:57692"/>
    </cofactor>
</comment>
<dbReference type="Gene3D" id="3.50.50.60">
    <property type="entry name" value="FAD/NAD(P)-binding domain"/>
    <property type="match status" value="1"/>
</dbReference>
<comment type="similarity">
    <text evidence="2">Belongs to the FAD-dependent glycerol-3-phosphate dehydrogenase family.</text>
</comment>
<evidence type="ECO:0000256" key="4">
    <source>
        <dbReference type="ARBA" id="ARBA00022827"/>
    </source>
</evidence>
<proteinExistence type="inferred from homology"/>
<evidence type="ECO:0000313" key="8">
    <source>
        <dbReference type="Proteomes" id="UP000539175"/>
    </source>
</evidence>
<name>A0A7X0EF45_9PROT</name>
<evidence type="ECO:0000256" key="2">
    <source>
        <dbReference type="ARBA" id="ARBA00007330"/>
    </source>
</evidence>
<dbReference type="GO" id="GO:0004368">
    <property type="term" value="F:glycerol-3-phosphate dehydrogenase (quinone) activity"/>
    <property type="evidence" value="ECO:0007669"/>
    <property type="project" value="InterPro"/>
</dbReference>
<reference evidence="7 8" key="1">
    <citation type="submission" date="2020-08" db="EMBL/GenBank/DDBJ databases">
        <title>Genomic Encyclopedia of Type Strains, Phase IV (KMG-IV): sequencing the most valuable type-strain genomes for metagenomic binning, comparative biology and taxonomic classification.</title>
        <authorList>
            <person name="Goeker M."/>
        </authorList>
    </citation>
    <scope>NUCLEOTIDE SEQUENCE [LARGE SCALE GENOMIC DNA]</scope>
    <source>
        <strain evidence="7 8">DSM 22198</strain>
    </source>
</reference>
<sequence length="619" mass="70883">MRQHPQSAPPNPGAKQTFAMSDVARQFQELVRESEQEAPVLYDTVIIGGGAAGAGVLRDLASRGNARAILVDRGPFGGETSSKSGKAIHPGIRYLRMGFHRILLAFKFRKDPKLKQSFAQNMWSAWQDLRLVWYGTRERNLLIETCGDTVEAMPNIVFVYPDSPESKWAVFFGISIYGLLTTIWAWPKPIARFGRVELFIDVAAVRRKLPHLGLNKILGAIRYWDGKASNDKILVLKAIRDAYFRGTPEYPLRALSYVELERYEWCADRGGGYFLVTLIRRFESAELPERIVVKARTVTNASGPWLDQVRNRGAEPDRKKTVVYSRGSHLEATNRFLHESLSANPSLQVGLVPLNPERQHYLRPFFQNGIWYIQCTTTDRAHTDPDEILPQEDEIEELLHSYNELVDDKWKIARSDIFNVFCGVRPLASSGPGEISVKDISRMFKINPHRSGDGLVFDLINVKLTEFRWAGRVLGDLIAKELRQQNRQLGKSTTHRLKFLTVEDEERFAINRPDHPRGDLNFIKEKIRHYVDYQMVCNYADYLLNSGGLRDALVFNEADRCDLDQEVLDLMLEEMGTLLQWSHQRRQREWQEFEAAYSRNMAHCDLSGRRSIAAEKCAP</sequence>
<dbReference type="GO" id="GO:0006072">
    <property type="term" value="P:glycerol-3-phosphate metabolic process"/>
    <property type="evidence" value="ECO:0007669"/>
    <property type="project" value="InterPro"/>
</dbReference>
<dbReference type="InterPro" id="IPR000447">
    <property type="entry name" value="G3P_DH_FAD-dep"/>
</dbReference>
<dbReference type="AlphaFoldDB" id="A0A7X0EF45"/>
<dbReference type="InterPro" id="IPR006076">
    <property type="entry name" value="FAD-dep_OxRdtase"/>
</dbReference>
<dbReference type="Pfam" id="PF01266">
    <property type="entry name" value="DAO"/>
    <property type="match status" value="1"/>
</dbReference>
<evidence type="ECO:0000259" key="6">
    <source>
        <dbReference type="Pfam" id="PF01266"/>
    </source>
</evidence>
<dbReference type="Proteomes" id="UP000539175">
    <property type="component" value="Unassembled WGS sequence"/>
</dbReference>
<keyword evidence="4" id="KW-0274">FAD</keyword>
<keyword evidence="8" id="KW-1185">Reference proteome</keyword>
<gene>
    <name evidence="7" type="ORF">FHS74_005138</name>
</gene>
<dbReference type="Gene3D" id="3.30.9.10">
    <property type="entry name" value="D-Amino Acid Oxidase, subunit A, domain 2"/>
    <property type="match status" value="1"/>
</dbReference>